<name>M1P6F3_DESSD</name>
<proteinExistence type="predicted"/>
<sequence length="111" mass="12551">MKKTILYLLVLSVGITTGYSSAVILRHQHAIVTNKREKQFQIRIEEYQPSCAELENKNKPSVTTKGADYFFVATRKNDFIVFGLNVEGGAPPLTFWWSAELKDALEQACNL</sequence>
<evidence type="ECO:0000313" key="1">
    <source>
        <dbReference type="EMBL" id="AGF77297.1"/>
    </source>
</evidence>
<dbReference type="AlphaFoldDB" id="M1P6F3"/>
<keyword evidence="2" id="KW-1185">Reference proteome</keyword>
<dbReference type="STRING" id="1167006.UWK_00719"/>
<dbReference type="RefSeq" id="WP_015402993.1">
    <property type="nucleotide sequence ID" value="NC_020304.1"/>
</dbReference>
<evidence type="ECO:0000313" key="2">
    <source>
        <dbReference type="Proteomes" id="UP000011721"/>
    </source>
</evidence>
<dbReference type="Proteomes" id="UP000011721">
    <property type="component" value="Chromosome"/>
</dbReference>
<organism evidence="1 2">
    <name type="scientific">Desulfocapsa sulfexigens (strain DSM 10523 / SB164P1)</name>
    <dbReference type="NCBI Taxonomy" id="1167006"/>
    <lineage>
        <taxon>Bacteria</taxon>
        <taxon>Pseudomonadati</taxon>
        <taxon>Thermodesulfobacteriota</taxon>
        <taxon>Desulfobulbia</taxon>
        <taxon>Desulfobulbales</taxon>
        <taxon>Desulfocapsaceae</taxon>
        <taxon>Desulfocapsa</taxon>
    </lineage>
</organism>
<protein>
    <submittedName>
        <fullName evidence="1">Uncharacterized protein</fullName>
    </submittedName>
</protein>
<dbReference type="HOGENOM" id="CLU_2154318_0_0_7"/>
<gene>
    <name evidence="1" type="ordered locus">UWK_00719</name>
</gene>
<dbReference type="EMBL" id="CP003985">
    <property type="protein sequence ID" value="AGF77297.1"/>
    <property type="molecule type" value="Genomic_DNA"/>
</dbReference>
<accession>M1P6F3</accession>
<reference evidence="2" key="1">
    <citation type="journal article" date="2013" name="Stand. Genomic Sci.">
        <title>Complete genome sequence of Desulfocapsa sulfexigens, a marine deltaproteobacterium specialized in disproportionating inorganic sulfur compounds.</title>
        <authorList>
            <person name="Finster K.W."/>
            <person name="Kjeldsen K.U."/>
            <person name="Kube M."/>
            <person name="Reinhardt R."/>
            <person name="Mussmann M."/>
            <person name="Amann R."/>
            <person name="Schreiber L."/>
        </authorList>
    </citation>
    <scope>NUCLEOTIDE SEQUENCE [LARGE SCALE GENOMIC DNA]</scope>
    <source>
        <strain evidence="2">DSM 10523 / SB164P1</strain>
    </source>
</reference>
<dbReference type="KEGG" id="dsf:UWK_00719"/>